<keyword evidence="3" id="KW-1185">Reference proteome</keyword>
<dbReference type="OrthoDB" id="2331621at2759"/>
<comment type="caution">
    <text evidence="2">The sequence shown here is derived from an EMBL/GenBank/DDBJ whole genome shotgun (WGS) entry which is preliminary data.</text>
</comment>
<gene>
    <name evidence="2" type="ORF">DERYTH_LOCUS11798</name>
</gene>
<dbReference type="Proteomes" id="UP000789405">
    <property type="component" value="Unassembled WGS sequence"/>
</dbReference>
<organism evidence="2 3">
    <name type="scientific">Dentiscutata erythropus</name>
    <dbReference type="NCBI Taxonomy" id="1348616"/>
    <lineage>
        <taxon>Eukaryota</taxon>
        <taxon>Fungi</taxon>
        <taxon>Fungi incertae sedis</taxon>
        <taxon>Mucoromycota</taxon>
        <taxon>Glomeromycotina</taxon>
        <taxon>Glomeromycetes</taxon>
        <taxon>Diversisporales</taxon>
        <taxon>Gigasporaceae</taxon>
        <taxon>Dentiscutata</taxon>
    </lineage>
</organism>
<dbReference type="AlphaFoldDB" id="A0A9N9EJG0"/>
<accession>A0A9N9EJG0</accession>
<dbReference type="EMBL" id="CAJVPY010007461">
    <property type="protein sequence ID" value="CAG8680871.1"/>
    <property type="molecule type" value="Genomic_DNA"/>
</dbReference>
<reference evidence="2" key="1">
    <citation type="submission" date="2021-06" db="EMBL/GenBank/DDBJ databases">
        <authorList>
            <person name="Kallberg Y."/>
            <person name="Tangrot J."/>
            <person name="Rosling A."/>
        </authorList>
    </citation>
    <scope>NUCLEOTIDE SEQUENCE</scope>
    <source>
        <strain evidence="2">MA453B</strain>
    </source>
</reference>
<proteinExistence type="predicted"/>
<evidence type="ECO:0000313" key="3">
    <source>
        <dbReference type="Proteomes" id="UP000789405"/>
    </source>
</evidence>
<name>A0A9N9EJG0_9GLOM</name>
<feature type="region of interest" description="Disordered" evidence="1">
    <location>
        <begin position="68"/>
        <end position="91"/>
    </location>
</feature>
<feature type="compositionally biased region" description="Basic and acidic residues" evidence="1">
    <location>
        <begin position="82"/>
        <end position="91"/>
    </location>
</feature>
<sequence>MTVMKKVIEISKKLAPFVPEIHVVDIPDVAGDEKLTGVANKLSVNGGKAIPQSETKSMEPDKVQGLIKELSMPSEPIDDNDRENKSKESKPKTLLQLYYNTSRAEKRVTCTYQEEIRCWYLC</sequence>
<evidence type="ECO:0000256" key="1">
    <source>
        <dbReference type="SAM" id="MobiDB-lite"/>
    </source>
</evidence>
<evidence type="ECO:0000313" key="2">
    <source>
        <dbReference type="EMBL" id="CAG8680871.1"/>
    </source>
</evidence>
<protein>
    <submittedName>
        <fullName evidence="2">12216_t:CDS:1</fullName>
    </submittedName>
</protein>